<reference evidence="3" key="1">
    <citation type="submission" date="2022-01" db="EMBL/GenBank/DDBJ databases">
        <title>Genome Sequence Resource for Two Populations of Ditylenchus destructor, the Migratory Endoparasitic Phytonematode.</title>
        <authorList>
            <person name="Zhang H."/>
            <person name="Lin R."/>
            <person name="Xie B."/>
        </authorList>
    </citation>
    <scope>NUCLEOTIDE SEQUENCE</scope>
    <source>
        <strain evidence="3">BazhouSP</strain>
    </source>
</reference>
<dbReference type="EMBL" id="JAKKPZ010000066">
    <property type="protein sequence ID" value="KAI1704570.1"/>
    <property type="molecule type" value="Genomic_DNA"/>
</dbReference>
<name>A0AAD4MTX6_9BILA</name>
<keyword evidence="4" id="KW-1185">Reference proteome</keyword>
<evidence type="ECO:0000313" key="4">
    <source>
        <dbReference type="Proteomes" id="UP001201812"/>
    </source>
</evidence>
<feature type="signal peptide" evidence="1">
    <location>
        <begin position="1"/>
        <end position="23"/>
    </location>
</feature>
<dbReference type="CDD" id="cd04301">
    <property type="entry name" value="NAT_SF"/>
    <property type="match status" value="1"/>
</dbReference>
<accession>A0AAD4MTX6</accession>
<dbReference type="SUPFAM" id="SSF55729">
    <property type="entry name" value="Acyl-CoA N-acyltransferases (Nat)"/>
    <property type="match status" value="1"/>
</dbReference>
<dbReference type="PROSITE" id="PS51186">
    <property type="entry name" value="GNAT"/>
    <property type="match status" value="1"/>
</dbReference>
<organism evidence="3 4">
    <name type="scientific">Ditylenchus destructor</name>
    <dbReference type="NCBI Taxonomy" id="166010"/>
    <lineage>
        <taxon>Eukaryota</taxon>
        <taxon>Metazoa</taxon>
        <taxon>Ecdysozoa</taxon>
        <taxon>Nematoda</taxon>
        <taxon>Chromadorea</taxon>
        <taxon>Rhabditida</taxon>
        <taxon>Tylenchina</taxon>
        <taxon>Tylenchomorpha</taxon>
        <taxon>Sphaerularioidea</taxon>
        <taxon>Anguinidae</taxon>
        <taxon>Anguininae</taxon>
        <taxon>Ditylenchus</taxon>
    </lineage>
</organism>
<gene>
    <name evidence="3" type="ORF">DdX_14205</name>
</gene>
<dbReference type="InterPro" id="IPR000182">
    <property type="entry name" value="GNAT_dom"/>
</dbReference>
<evidence type="ECO:0000256" key="1">
    <source>
        <dbReference type="SAM" id="SignalP"/>
    </source>
</evidence>
<sequence>MTKFPIYVLSVLVVVLWIQNLDANPVCEHCSTELTRGESCDHYNRNVDYWKARIHDDGEFLTITENDIQLGRLQYDLRPPRDRYPHLRPWLEIPWVECRNDRRGQGIGRALMEYAIETVAIKENYVDQTVKSEKIGHVGLEAKRGAENPNAFNLYTSLGFRIIEGNERSRHPRMELDLRCYESGDRNYTLPTLSKAPWKSKKKCDIL</sequence>
<comment type="caution">
    <text evidence="3">The sequence shown here is derived from an EMBL/GenBank/DDBJ whole genome shotgun (WGS) entry which is preliminary data.</text>
</comment>
<dbReference type="Gene3D" id="3.40.630.30">
    <property type="match status" value="1"/>
</dbReference>
<feature type="chain" id="PRO_5042186672" evidence="1">
    <location>
        <begin position="24"/>
        <end position="207"/>
    </location>
</feature>
<keyword evidence="1" id="KW-0732">Signal</keyword>
<dbReference type="Pfam" id="PF13508">
    <property type="entry name" value="Acetyltransf_7"/>
    <property type="match status" value="1"/>
</dbReference>
<dbReference type="AlphaFoldDB" id="A0AAD4MTX6"/>
<dbReference type="Proteomes" id="UP001201812">
    <property type="component" value="Unassembled WGS sequence"/>
</dbReference>
<evidence type="ECO:0000313" key="3">
    <source>
        <dbReference type="EMBL" id="KAI1704570.1"/>
    </source>
</evidence>
<dbReference type="InterPro" id="IPR016181">
    <property type="entry name" value="Acyl_CoA_acyltransferase"/>
</dbReference>
<dbReference type="GO" id="GO:0016747">
    <property type="term" value="F:acyltransferase activity, transferring groups other than amino-acyl groups"/>
    <property type="evidence" value="ECO:0007669"/>
    <property type="project" value="InterPro"/>
</dbReference>
<feature type="domain" description="N-acetyltransferase" evidence="2">
    <location>
        <begin position="21"/>
        <end position="179"/>
    </location>
</feature>
<protein>
    <submittedName>
        <fullName evidence="3">Acetyltransferase (GNAT) domain-containing protein</fullName>
    </submittedName>
</protein>
<evidence type="ECO:0000259" key="2">
    <source>
        <dbReference type="PROSITE" id="PS51186"/>
    </source>
</evidence>
<proteinExistence type="predicted"/>